<sequence>MSSDTLDTPSLLRLTYATADKINSETHSADPSLHRLVLLCLTLDDALVDAKKRGLGQSENSDDGKEQDLKVDHESDEESSDSEDSDLSDDSDDSDDWEDDCTSDAHAHGAVEYHIDDGSNMGYEKEKGLPELEEELESTHANWLAGCVDIASEKLDKTAFLEAVAETGITDAMRENFRL</sequence>
<name>A0A6G1ITV5_9PLEO</name>
<evidence type="ECO:0000256" key="1">
    <source>
        <dbReference type="SAM" id="MobiDB-lite"/>
    </source>
</evidence>
<feature type="compositionally biased region" description="Acidic residues" evidence="1">
    <location>
        <begin position="74"/>
        <end position="102"/>
    </location>
</feature>
<accession>A0A6G1ITV5</accession>
<feature type="compositionally biased region" description="Basic and acidic residues" evidence="1">
    <location>
        <begin position="62"/>
        <end position="73"/>
    </location>
</feature>
<reference evidence="2" key="1">
    <citation type="journal article" date="2020" name="Stud. Mycol.">
        <title>101 Dothideomycetes genomes: a test case for predicting lifestyles and emergence of pathogens.</title>
        <authorList>
            <person name="Haridas S."/>
            <person name="Albert R."/>
            <person name="Binder M."/>
            <person name="Bloem J."/>
            <person name="Labutti K."/>
            <person name="Salamov A."/>
            <person name="Andreopoulos B."/>
            <person name="Baker S."/>
            <person name="Barry K."/>
            <person name="Bills G."/>
            <person name="Bluhm B."/>
            <person name="Cannon C."/>
            <person name="Castanera R."/>
            <person name="Culley D."/>
            <person name="Daum C."/>
            <person name="Ezra D."/>
            <person name="Gonzalez J."/>
            <person name="Henrissat B."/>
            <person name="Kuo A."/>
            <person name="Liang C."/>
            <person name="Lipzen A."/>
            <person name="Lutzoni F."/>
            <person name="Magnuson J."/>
            <person name="Mondo S."/>
            <person name="Nolan M."/>
            <person name="Ohm R."/>
            <person name="Pangilinan J."/>
            <person name="Park H.-J."/>
            <person name="Ramirez L."/>
            <person name="Alfaro M."/>
            <person name="Sun H."/>
            <person name="Tritt A."/>
            <person name="Yoshinaga Y."/>
            <person name="Zwiers L.-H."/>
            <person name="Turgeon B."/>
            <person name="Goodwin S."/>
            <person name="Spatafora J."/>
            <person name="Crous P."/>
            <person name="Grigoriev I."/>
        </authorList>
    </citation>
    <scope>NUCLEOTIDE SEQUENCE</scope>
    <source>
        <strain evidence="2">CBS 122367</strain>
    </source>
</reference>
<evidence type="ECO:0000313" key="2">
    <source>
        <dbReference type="EMBL" id="KAF2681676.1"/>
    </source>
</evidence>
<dbReference type="EMBL" id="MU005590">
    <property type="protein sequence ID" value="KAF2681676.1"/>
    <property type="molecule type" value="Genomic_DNA"/>
</dbReference>
<protein>
    <submittedName>
        <fullName evidence="2">Uncharacterized protein</fullName>
    </submittedName>
</protein>
<keyword evidence="3" id="KW-1185">Reference proteome</keyword>
<feature type="region of interest" description="Disordered" evidence="1">
    <location>
        <begin position="53"/>
        <end position="123"/>
    </location>
</feature>
<organism evidence="2 3">
    <name type="scientific">Lentithecium fluviatile CBS 122367</name>
    <dbReference type="NCBI Taxonomy" id="1168545"/>
    <lineage>
        <taxon>Eukaryota</taxon>
        <taxon>Fungi</taxon>
        <taxon>Dikarya</taxon>
        <taxon>Ascomycota</taxon>
        <taxon>Pezizomycotina</taxon>
        <taxon>Dothideomycetes</taxon>
        <taxon>Pleosporomycetidae</taxon>
        <taxon>Pleosporales</taxon>
        <taxon>Massarineae</taxon>
        <taxon>Lentitheciaceae</taxon>
        <taxon>Lentithecium</taxon>
    </lineage>
</organism>
<dbReference type="AlphaFoldDB" id="A0A6G1ITV5"/>
<gene>
    <name evidence="2" type="ORF">K458DRAFT_391627</name>
</gene>
<feature type="compositionally biased region" description="Basic and acidic residues" evidence="1">
    <location>
        <begin position="103"/>
        <end position="123"/>
    </location>
</feature>
<dbReference type="Proteomes" id="UP000799291">
    <property type="component" value="Unassembled WGS sequence"/>
</dbReference>
<proteinExistence type="predicted"/>
<evidence type="ECO:0000313" key="3">
    <source>
        <dbReference type="Proteomes" id="UP000799291"/>
    </source>
</evidence>